<dbReference type="PROSITE" id="PS00517">
    <property type="entry name" value="RNASE_3_1"/>
    <property type="match status" value="1"/>
</dbReference>
<dbReference type="GO" id="GO:0006364">
    <property type="term" value="P:rRNA processing"/>
    <property type="evidence" value="ECO:0007669"/>
    <property type="project" value="UniProtKB-UniRule"/>
</dbReference>
<comment type="caution">
    <text evidence="12">The sequence shown here is derived from an EMBL/GenBank/DDBJ whole genome shotgun (WGS) entry which is preliminary data.</text>
</comment>
<keyword evidence="13" id="KW-1185">Reference proteome</keyword>
<dbReference type="Pfam" id="PF00035">
    <property type="entry name" value="dsrm"/>
    <property type="match status" value="1"/>
</dbReference>
<dbReference type="InterPro" id="IPR011907">
    <property type="entry name" value="RNase_III"/>
</dbReference>
<keyword evidence="5 9" id="KW-0540">Nuclease</keyword>
<dbReference type="SUPFAM" id="SSF54768">
    <property type="entry name" value="dsRNA-binding domain-like"/>
    <property type="match status" value="1"/>
</dbReference>
<evidence type="ECO:0000256" key="4">
    <source>
        <dbReference type="ARBA" id="ARBA00022664"/>
    </source>
</evidence>
<dbReference type="GO" id="GO:0005737">
    <property type="term" value="C:cytoplasm"/>
    <property type="evidence" value="ECO:0007669"/>
    <property type="project" value="UniProtKB-SubCell"/>
</dbReference>
<evidence type="ECO:0000259" key="10">
    <source>
        <dbReference type="PROSITE" id="PS50137"/>
    </source>
</evidence>
<evidence type="ECO:0000256" key="1">
    <source>
        <dbReference type="ARBA" id="ARBA00000109"/>
    </source>
</evidence>
<dbReference type="GO" id="GO:0006397">
    <property type="term" value="P:mRNA processing"/>
    <property type="evidence" value="ECO:0007669"/>
    <property type="project" value="UniProtKB-UniRule"/>
</dbReference>
<dbReference type="SMART" id="SM00535">
    <property type="entry name" value="RIBOc"/>
    <property type="match status" value="1"/>
</dbReference>
<comment type="subcellular location">
    <subcellularLocation>
        <location evidence="9">Cytoplasm</location>
    </subcellularLocation>
</comment>
<dbReference type="FunFam" id="1.10.1520.10:FF:000001">
    <property type="entry name" value="Ribonuclease 3"/>
    <property type="match status" value="1"/>
</dbReference>
<feature type="domain" description="DRBM" evidence="10">
    <location>
        <begin position="157"/>
        <end position="226"/>
    </location>
</feature>
<dbReference type="CDD" id="cd00593">
    <property type="entry name" value="RIBOc"/>
    <property type="match status" value="1"/>
</dbReference>
<reference evidence="12 13" key="2">
    <citation type="submission" date="2020-03" db="EMBL/GenBank/DDBJ databases">
        <title>Kangsaoukella pontilimi gen. nov., sp. nov., a new member of the family Rhodobacteraceae isolated from a tidal mudflat.</title>
        <authorList>
            <person name="Kim I.S."/>
        </authorList>
    </citation>
    <scope>NUCLEOTIDE SEQUENCE [LARGE SCALE GENOMIC DNA]</scope>
    <source>
        <strain evidence="12 13">GH1-50</strain>
    </source>
</reference>
<name>A0A7C9IH88_9RHOB</name>
<keyword evidence="9" id="KW-0963">Cytoplasm</keyword>
<dbReference type="SMART" id="SM00358">
    <property type="entry name" value="DSRM"/>
    <property type="match status" value="1"/>
</dbReference>
<keyword evidence="9" id="KW-0460">Magnesium</keyword>
<dbReference type="EC" id="3.1.26.3" evidence="9"/>
<evidence type="ECO:0000256" key="7">
    <source>
        <dbReference type="ARBA" id="ARBA00022801"/>
    </source>
</evidence>
<organism evidence="12 13">
    <name type="scientific">Kangsaoukella pontilimi</name>
    <dbReference type="NCBI Taxonomy" id="2691042"/>
    <lineage>
        <taxon>Bacteria</taxon>
        <taxon>Pseudomonadati</taxon>
        <taxon>Pseudomonadota</taxon>
        <taxon>Alphaproteobacteria</taxon>
        <taxon>Rhodobacterales</taxon>
        <taxon>Paracoccaceae</taxon>
        <taxon>Kangsaoukella</taxon>
    </lineage>
</organism>
<sequence>MKPGRELDAFQSRLGHRFRSPELLIEAVTHPSVGTAVRPNNQRLEFLGDRVLNLIVAEALLEADPTASEGVLAPRYNMLVRKETCAEMADEIGLGAVLRLSPGEMKTGGRRRVATLADAFEAVIAAIYLDAGYGAAKAVLLKIIGDRAATVAEDAKDPKSALQEWAQGRGEAPPDYVEIARKGPPHAPVFTIEARLADGRAARAEGTVKREVEKAAAKALLGQVTQPR</sequence>
<dbReference type="InterPro" id="IPR014720">
    <property type="entry name" value="dsRBD_dom"/>
</dbReference>
<comment type="function">
    <text evidence="9">Digests double-stranded RNA. Involved in the processing of primary rRNA transcript to yield the immediate precursors to the large and small rRNAs (23S and 16S). Processes some mRNAs, and tRNAs when they are encoded in the rRNA operon. Processes pre-crRNA and tracrRNA of type II CRISPR loci if present in the organism.</text>
</comment>
<dbReference type="InterPro" id="IPR036389">
    <property type="entry name" value="RNase_III_sf"/>
</dbReference>
<accession>A0A7C9IH88</accession>
<dbReference type="GO" id="GO:0046872">
    <property type="term" value="F:metal ion binding"/>
    <property type="evidence" value="ECO:0007669"/>
    <property type="project" value="UniProtKB-KW"/>
</dbReference>
<protein>
    <recommendedName>
        <fullName evidence="9">Ribonuclease 3</fullName>
        <ecNumber evidence="9">3.1.26.3</ecNumber>
    </recommendedName>
    <alternativeName>
        <fullName evidence="9">Ribonuclease III</fullName>
        <shortName evidence="9">RNase III</shortName>
    </alternativeName>
</protein>
<dbReference type="RefSeq" id="WP_160764463.1">
    <property type="nucleotide sequence ID" value="NZ_WUPT01000002.1"/>
</dbReference>
<comment type="subunit">
    <text evidence="9">Homodimer.</text>
</comment>
<dbReference type="GO" id="GO:0004525">
    <property type="term" value="F:ribonuclease III activity"/>
    <property type="evidence" value="ECO:0007669"/>
    <property type="project" value="UniProtKB-UniRule"/>
</dbReference>
<evidence type="ECO:0000256" key="9">
    <source>
        <dbReference type="HAMAP-Rule" id="MF_00104"/>
    </source>
</evidence>
<dbReference type="NCBIfam" id="TIGR02191">
    <property type="entry name" value="RNaseIII"/>
    <property type="match status" value="1"/>
</dbReference>
<dbReference type="CDD" id="cd10845">
    <property type="entry name" value="DSRM_RNAse_III_family"/>
    <property type="match status" value="1"/>
</dbReference>
<keyword evidence="9" id="KW-0819">tRNA processing</keyword>
<dbReference type="PROSITE" id="PS50142">
    <property type="entry name" value="RNASE_3_2"/>
    <property type="match status" value="1"/>
</dbReference>
<keyword evidence="3 9" id="KW-0698">rRNA processing</keyword>
<dbReference type="Proteomes" id="UP000480350">
    <property type="component" value="Unassembled WGS sequence"/>
</dbReference>
<evidence type="ECO:0000313" key="13">
    <source>
        <dbReference type="Proteomes" id="UP000480350"/>
    </source>
</evidence>
<keyword evidence="9" id="KW-0479">Metal-binding</keyword>
<keyword evidence="6 9" id="KW-0255">Endonuclease</keyword>
<feature type="binding site" evidence="9">
    <location>
        <position position="118"/>
    </location>
    <ligand>
        <name>Mg(2+)</name>
        <dbReference type="ChEBI" id="CHEBI:18420"/>
    </ligand>
</feature>
<dbReference type="Pfam" id="PF14622">
    <property type="entry name" value="Ribonucleas_3_3"/>
    <property type="match status" value="1"/>
</dbReference>
<evidence type="ECO:0000256" key="8">
    <source>
        <dbReference type="ARBA" id="ARBA00022884"/>
    </source>
</evidence>
<comment type="cofactor">
    <cofactor evidence="9">
        <name>Mg(2+)</name>
        <dbReference type="ChEBI" id="CHEBI:18420"/>
    </cofactor>
</comment>
<feature type="domain" description="RNase III" evidence="11">
    <location>
        <begin position="7"/>
        <end position="132"/>
    </location>
</feature>
<feature type="binding site" evidence="9">
    <location>
        <position position="121"/>
    </location>
    <ligand>
        <name>Mg(2+)</name>
        <dbReference type="ChEBI" id="CHEBI:18420"/>
    </ligand>
</feature>
<dbReference type="InterPro" id="IPR000999">
    <property type="entry name" value="RNase_III_dom"/>
</dbReference>
<evidence type="ECO:0000256" key="3">
    <source>
        <dbReference type="ARBA" id="ARBA00022552"/>
    </source>
</evidence>
<evidence type="ECO:0000313" key="12">
    <source>
        <dbReference type="EMBL" id="MXQ08549.1"/>
    </source>
</evidence>
<gene>
    <name evidence="9 12" type="primary">rnc</name>
    <name evidence="12" type="ORF">GQ651_11895</name>
</gene>
<dbReference type="SUPFAM" id="SSF69065">
    <property type="entry name" value="RNase III domain-like"/>
    <property type="match status" value="1"/>
</dbReference>
<feature type="active site" evidence="9">
    <location>
        <position position="121"/>
    </location>
</feature>
<dbReference type="Gene3D" id="3.30.160.20">
    <property type="match status" value="1"/>
</dbReference>
<dbReference type="Gene3D" id="1.10.1520.10">
    <property type="entry name" value="Ribonuclease III domain"/>
    <property type="match status" value="1"/>
</dbReference>
<dbReference type="PANTHER" id="PTHR11207:SF0">
    <property type="entry name" value="RIBONUCLEASE 3"/>
    <property type="match status" value="1"/>
</dbReference>
<dbReference type="GO" id="GO:0010468">
    <property type="term" value="P:regulation of gene expression"/>
    <property type="evidence" value="ECO:0007669"/>
    <property type="project" value="TreeGrafter"/>
</dbReference>
<dbReference type="AlphaFoldDB" id="A0A7C9IH88"/>
<evidence type="ECO:0000256" key="5">
    <source>
        <dbReference type="ARBA" id="ARBA00022722"/>
    </source>
</evidence>
<comment type="catalytic activity">
    <reaction evidence="1 9">
        <text>Endonucleolytic cleavage to 5'-phosphomonoester.</text>
        <dbReference type="EC" id="3.1.26.3"/>
    </reaction>
</comment>
<dbReference type="EMBL" id="WUPT01000002">
    <property type="protein sequence ID" value="MXQ08549.1"/>
    <property type="molecule type" value="Genomic_DNA"/>
</dbReference>
<feature type="active site" evidence="9">
    <location>
        <position position="49"/>
    </location>
</feature>
<evidence type="ECO:0000256" key="2">
    <source>
        <dbReference type="ARBA" id="ARBA00010183"/>
    </source>
</evidence>
<keyword evidence="4 9" id="KW-0507">mRNA processing</keyword>
<dbReference type="GO" id="GO:0008033">
    <property type="term" value="P:tRNA processing"/>
    <property type="evidence" value="ECO:0007669"/>
    <property type="project" value="UniProtKB-KW"/>
</dbReference>
<reference evidence="12 13" key="1">
    <citation type="submission" date="2019-12" db="EMBL/GenBank/DDBJ databases">
        <authorList>
            <person name="Lee S.D."/>
        </authorList>
    </citation>
    <scope>NUCLEOTIDE SEQUENCE [LARGE SCALE GENOMIC DNA]</scope>
    <source>
        <strain evidence="12 13">GH1-50</strain>
    </source>
</reference>
<proteinExistence type="inferred from homology"/>
<dbReference type="PROSITE" id="PS50137">
    <property type="entry name" value="DS_RBD"/>
    <property type="match status" value="1"/>
</dbReference>
<dbReference type="PANTHER" id="PTHR11207">
    <property type="entry name" value="RIBONUCLEASE III"/>
    <property type="match status" value="1"/>
</dbReference>
<dbReference type="GO" id="GO:0003725">
    <property type="term" value="F:double-stranded RNA binding"/>
    <property type="evidence" value="ECO:0007669"/>
    <property type="project" value="TreeGrafter"/>
</dbReference>
<feature type="binding site" evidence="9">
    <location>
        <position position="45"/>
    </location>
    <ligand>
        <name>Mg(2+)</name>
        <dbReference type="ChEBI" id="CHEBI:18420"/>
    </ligand>
</feature>
<dbReference type="HAMAP" id="MF_00104">
    <property type="entry name" value="RNase_III"/>
    <property type="match status" value="1"/>
</dbReference>
<keyword evidence="8 9" id="KW-0694">RNA-binding</keyword>
<evidence type="ECO:0000259" key="11">
    <source>
        <dbReference type="PROSITE" id="PS50142"/>
    </source>
</evidence>
<keyword evidence="9" id="KW-0699">rRNA-binding</keyword>
<dbReference type="GO" id="GO:0019843">
    <property type="term" value="F:rRNA binding"/>
    <property type="evidence" value="ECO:0007669"/>
    <property type="project" value="UniProtKB-KW"/>
</dbReference>
<comment type="similarity">
    <text evidence="2">Belongs to the ribonuclease III family.</text>
</comment>
<evidence type="ECO:0000256" key="6">
    <source>
        <dbReference type="ARBA" id="ARBA00022759"/>
    </source>
</evidence>
<keyword evidence="7 9" id="KW-0378">Hydrolase</keyword>